<dbReference type="AlphaFoldDB" id="A0A8J3T8Z0"/>
<dbReference type="Proteomes" id="UP000599074">
    <property type="component" value="Unassembled WGS sequence"/>
</dbReference>
<accession>A0A8J3T8Z0</accession>
<dbReference type="RefSeq" id="WP_168117092.1">
    <property type="nucleotide sequence ID" value="NZ_BOON01000007.1"/>
</dbReference>
<evidence type="ECO:0000313" key="2">
    <source>
        <dbReference type="Proteomes" id="UP000599074"/>
    </source>
</evidence>
<keyword evidence="2" id="KW-1185">Reference proteome</keyword>
<comment type="caution">
    <text evidence="1">The sequence shown here is derived from an EMBL/GenBank/DDBJ whole genome shotgun (WGS) entry which is preliminary data.</text>
</comment>
<organism evidence="1 2">
    <name type="scientific">Planosporangium mesophilum</name>
    <dbReference type="NCBI Taxonomy" id="689768"/>
    <lineage>
        <taxon>Bacteria</taxon>
        <taxon>Bacillati</taxon>
        <taxon>Actinomycetota</taxon>
        <taxon>Actinomycetes</taxon>
        <taxon>Micromonosporales</taxon>
        <taxon>Micromonosporaceae</taxon>
        <taxon>Planosporangium</taxon>
    </lineage>
</organism>
<dbReference type="EMBL" id="BOON01000007">
    <property type="protein sequence ID" value="GII21467.1"/>
    <property type="molecule type" value="Genomic_DNA"/>
</dbReference>
<reference evidence="1" key="1">
    <citation type="submission" date="2021-01" db="EMBL/GenBank/DDBJ databases">
        <title>Whole genome shotgun sequence of Planosporangium mesophilum NBRC 109066.</title>
        <authorList>
            <person name="Komaki H."/>
            <person name="Tamura T."/>
        </authorList>
    </citation>
    <scope>NUCLEOTIDE SEQUENCE</scope>
    <source>
        <strain evidence="1">NBRC 109066</strain>
    </source>
</reference>
<proteinExistence type="predicted"/>
<name>A0A8J3T8Z0_9ACTN</name>
<protein>
    <submittedName>
        <fullName evidence="1">Uncharacterized protein</fullName>
    </submittedName>
</protein>
<sequence>MEPIWRWSDDATLTFAPDRGRVFQVRVAGREAYWTAPDAADWNVGGDRLWFGPEYSWFWRDPALDPARDHVVPDEIDPGHWHVEALDERSCRLLATAHLRDLHGAGDMTVVARREFEWRPGGPGEAVYASTASLEVVDGPDGEPVSAWSVLQVPAGGRMFVGYQGVPAYRDYYEPVTSGHLYVGDEALELDISGLDRFKIGLRAPVATGHCAYRHPVPGGYVTIERRFDLHPGLPYCDLPRSKTTGPDGDAVQGYNDAGRRGGTYGELEHHTPAVIVGSGPQTATGRCLTTVRFEPRAE</sequence>
<evidence type="ECO:0000313" key="1">
    <source>
        <dbReference type="EMBL" id="GII21467.1"/>
    </source>
</evidence>
<gene>
    <name evidence="1" type="ORF">Pme01_10640</name>
</gene>